<dbReference type="Pfam" id="PF03636">
    <property type="entry name" value="Glyco_hydro_65N"/>
    <property type="match status" value="1"/>
</dbReference>
<feature type="binding site" evidence="3">
    <location>
        <begin position="633"/>
        <end position="634"/>
    </location>
    <ligand>
        <name>substrate</name>
    </ligand>
</feature>
<dbReference type="Gene3D" id="2.70.98.40">
    <property type="entry name" value="Glycoside hydrolase, family 65, N-terminal domain"/>
    <property type="match status" value="1"/>
</dbReference>
<dbReference type="InterPro" id="IPR005196">
    <property type="entry name" value="Glyco_hydro_65_N"/>
</dbReference>
<evidence type="ECO:0000256" key="3">
    <source>
        <dbReference type="PIRSR" id="PIRSR036289-51"/>
    </source>
</evidence>
<dbReference type="GO" id="GO:0005975">
    <property type="term" value="P:carbohydrate metabolic process"/>
    <property type="evidence" value="ECO:0007669"/>
    <property type="project" value="InterPro"/>
</dbReference>
<evidence type="ECO:0000256" key="2">
    <source>
        <dbReference type="PIRSR" id="PIRSR036289-50"/>
    </source>
</evidence>
<dbReference type="InterPro" id="IPR017045">
    <property type="entry name" value="Malt_Pase/Glycosyl_Hdrlase"/>
</dbReference>
<dbReference type="Pfam" id="PF03632">
    <property type="entry name" value="Glyco_hydro_65m"/>
    <property type="match status" value="1"/>
</dbReference>
<proteinExistence type="inferred from homology"/>
<comment type="caution">
    <text evidence="8">The sequence shown here is derived from an EMBL/GenBank/DDBJ whole genome shotgun (WGS) entry which is preliminary data.</text>
</comment>
<dbReference type="GO" id="GO:0030246">
    <property type="term" value="F:carbohydrate binding"/>
    <property type="evidence" value="ECO:0007669"/>
    <property type="project" value="InterPro"/>
</dbReference>
<dbReference type="InterPro" id="IPR037018">
    <property type="entry name" value="GH65_N"/>
</dbReference>
<feature type="domain" description="Glycoside hydrolase family 65 central catalytic" evidence="5">
    <location>
        <begin position="357"/>
        <end position="721"/>
    </location>
</feature>
<dbReference type="Proteomes" id="UP000324996">
    <property type="component" value="Unassembled WGS sequence"/>
</dbReference>
<dbReference type="SUPFAM" id="SSF74650">
    <property type="entry name" value="Galactose mutarotase-like"/>
    <property type="match status" value="1"/>
</dbReference>
<keyword evidence="9" id="KW-1185">Reference proteome</keyword>
<feature type="domain" description="Glycoside hydrolase family 65 N-terminal" evidence="7">
    <location>
        <begin position="27"/>
        <end position="294"/>
    </location>
</feature>
<dbReference type="AlphaFoldDB" id="A0A5A7N8N7"/>
<dbReference type="InterPro" id="IPR012341">
    <property type="entry name" value="6hp_glycosidase-like_sf"/>
</dbReference>
<dbReference type="SUPFAM" id="SSF48208">
    <property type="entry name" value="Six-hairpin glycosidases"/>
    <property type="match status" value="1"/>
</dbReference>
<dbReference type="PANTHER" id="PTHR11051:SF13">
    <property type="entry name" value="GLYCOSYL TRANSFERASE"/>
    <property type="match status" value="1"/>
</dbReference>
<evidence type="ECO:0000259" key="7">
    <source>
        <dbReference type="Pfam" id="PF03636"/>
    </source>
</evidence>
<feature type="active site" description="Proton donor" evidence="2">
    <location>
        <position position="521"/>
    </location>
</feature>
<dbReference type="EMBL" id="BKCN01000003">
    <property type="protein sequence ID" value="GER03366.1"/>
    <property type="molecule type" value="Genomic_DNA"/>
</dbReference>
<evidence type="ECO:0000256" key="4">
    <source>
        <dbReference type="SAM" id="MobiDB-lite"/>
    </source>
</evidence>
<evidence type="ECO:0000313" key="8">
    <source>
        <dbReference type="EMBL" id="GER03366.1"/>
    </source>
</evidence>
<organism evidence="8 9">
    <name type="scientific">Iodidimonas nitroreducens</name>
    <dbReference type="NCBI Taxonomy" id="1236968"/>
    <lineage>
        <taxon>Bacteria</taxon>
        <taxon>Pseudomonadati</taxon>
        <taxon>Pseudomonadota</taxon>
        <taxon>Alphaproteobacteria</taxon>
        <taxon>Iodidimonadales</taxon>
        <taxon>Iodidimonadaceae</taxon>
        <taxon>Iodidimonas</taxon>
    </lineage>
</organism>
<dbReference type="PANTHER" id="PTHR11051">
    <property type="entry name" value="GLYCOSYL HYDROLASE-RELATED"/>
    <property type="match status" value="1"/>
</dbReference>
<gene>
    <name evidence="8" type="ORF">JCM17846_10480</name>
</gene>
<name>A0A5A7N8N7_9PROT</name>
<feature type="compositionally biased region" description="Basic and acidic residues" evidence="4">
    <location>
        <begin position="197"/>
        <end position="209"/>
    </location>
</feature>
<reference evidence="8 9" key="1">
    <citation type="submission" date="2019-09" db="EMBL/GenBank/DDBJ databases">
        <title>NBRP : Genome information of microbial organism related human and environment.</title>
        <authorList>
            <person name="Hattori M."/>
            <person name="Oshima K."/>
            <person name="Inaba H."/>
            <person name="Suda W."/>
            <person name="Sakamoto M."/>
            <person name="Iino T."/>
            <person name="Kitahara M."/>
            <person name="Oshida Y."/>
            <person name="Iida T."/>
            <person name="Kudo T."/>
            <person name="Itoh T."/>
            <person name="Ohkuma M."/>
        </authorList>
    </citation>
    <scope>NUCLEOTIDE SEQUENCE [LARGE SCALE GENOMIC DNA]</scope>
    <source>
        <strain evidence="8 9">Q-1</strain>
    </source>
</reference>
<comment type="similarity">
    <text evidence="1">Belongs to the glycosyl hydrolase 65 family.</text>
</comment>
<dbReference type="InterPro" id="IPR005194">
    <property type="entry name" value="Glyco_hydro_65_C"/>
</dbReference>
<accession>A0A5A7N8N7</accession>
<dbReference type="Pfam" id="PF03633">
    <property type="entry name" value="Glyco_hydro_65C"/>
    <property type="match status" value="1"/>
</dbReference>
<dbReference type="RefSeq" id="WP_052370658.1">
    <property type="nucleotide sequence ID" value="NZ_BKCN01000003.1"/>
</dbReference>
<dbReference type="Gene3D" id="2.60.420.10">
    <property type="entry name" value="Maltose phosphorylase, domain 3"/>
    <property type="match status" value="1"/>
</dbReference>
<dbReference type="GO" id="GO:0004553">
    <property type="term" value="F:hydrolase activity, hydrolyzing O-glycosyl compounds"/>
    <property type="evidence" value="ECO:0007669"/>
    <property type="project" value="TreeGrafter"/>
</dbReference>
<feature type="region of interest" description="Disordered" evidence="4">
    <location>
        <begin position="191"/>
        <end position="213"/>
    </location>
</feature>
<dbReference type="PIRSF" id="PIRSF036289">
    <property type="entry name" value="Glycosyl_hydrolase_malt_phosph"/>
    <property type="match status" value="1"/>
</dbReference>
<evidence type="ECO:0000259" key="5">
    <source>
        <dbReference type="Pfam" id="PF03632"/>
    </source>
</evidence>
<evidence type="ECO:0000256" key="1">
    <source>
        <dbReference type="ARBA" id="ARBA00006768"/>
    </source>
</evidence>
<dbReference type="InterPro" id="IPR008928">
    <property type="entry name" value="6-hairpin_glycosidase_sf"/>
</dbReference>
<dbReference type="GO" id="GO:0016757">
    <property type="term" value="F:glycosyltransferase activity"/>
    <property type="evidence" value="ECO:0007669"/>
    <property type="project" value="UniProtKB-ARBA"/>
</dbReference>
<feature type="domain" description="Glycoside hydrolase family 65 C-terminal" evidence="6">
    <location>
        <begin position="730"/>
        <end position="788"/>
    </location>
</feature>
<protein>
    <submittedName>
        <fullName evidence="8">Kojibiose phosphorylase</fullName>
    </submittedName>
</protein>
<dbReference type="Gene3D" id="1.50.10.10">
    <property type="match status" value="1"/>
</dbReference>
<evidence type="ECO:0000259" key="6">
    <source>
        <dbReference type="Pfam" id="PF03633"/>
    </source>
</evidence>
<dbReference type="InterPro" id="IPR005195">
    <property type="entry name" value="Glyco_hydro_65_M"/>
</dbReference>
<dbReference type="InterPro" id="IPR011013">
    <property type="entry name" value="Gal_mutarotase_sf_dom"/>
</dbReference>
<feature type="binding site" evidence="3">
    <location>
        <begin position="391"/>
        <end position="392"/>
    </location>
    <ligand>
        <name>substrate</name>
    </ligand>
</feature>
<sequence length="819" mass="90126">MSITKNPFLKGSPYKLDAWSLSEQGGEQGVDQASLPRSLSLFSVGNGLIGVRGGYEDALDEGDLGRALVYVNGIYETVPIHYHEKAHGFAESSDTRPPAPNATPIHLHADGERLHAGSTQLVSSSRRLDFKTGVLESHLCWKTARGAIITARYERLACLQRPGILASRVTISVKGAPADLSIHSFIEAAEAEAPARNQEKPHEGAHDPRLGPAFKQSPFIRRSAIIEGLAQGMLYQLTRSGQYLAVVADHEASSGLEAITPNPEKGPDQNVEQAYKASLSDGESISLTKFICYEASPPTPQPAALQDHARKALDHLAAAKALGFAGLLLEQADDLADFWAHADIAIDGAPEDGFALRFNMFQLLQAVGRGGDTSLCAKGQTGEGYEGHYFWDAEIFGLPMLASARPQLARDMLLYRCRTLEQSRQHAREMGHARGALIAWRTISGRECSAYFPAGSAQYHINSDVAYALKRYVDMTGDEDFLIEHGARLLFETALIWNDIGFFNPLKNNAFCINCVTGPDEYTALVNNNFYTNAMARRHLDHAYEIARWMEAKAPDAFTALAHSIGLTHDDIALWRKAADQMYLPYSKDLGIHAQDDSFLDKKPWDIAGTPADKFPLLLHYHPLSLYRHQICKQADTVLAMALLGDQFDPADMARDLDYYEGVTVHDSTLSACIFGMLSSQLGRAEKALDYFHHAVYVDLGDLHKNTGHGLHMASSGGSWMCIIEGFAGMRIKGNDALSFTPCLPEKWTALRFNLGFQNRLIAIEITPQTTHYRLLKGAPMRIYHGDQMMMLDETQEISAPTRHTVAENSGQNRGTKSA</sequence>
<evidence type="ECO:0000313" key="9">
    <source>
        <dbReference type="Proteomes" id="UP000324996"/>
    </source>
</evidence>